<gene>
    <name evidence="8 11" type="primary">bioF</name>
    <name evidence="11" type="ORF">E1B00_15025</name>
</gene>
<comment type="cofactor">
    <cofactor evidence="1 8 9">
        <name>pyridoxal 5'-phosphate</name>
        <dbReference type="ChEBI" id="CHEBI:597326"/>
    </cofactor>
</comment>
<protein>
    <recommendedName>
        <fullName evidence="8">8-amino-7-oxononanoate synthase</fullName>
        <shortName evidence="8">AONS</shortName>
        <ecNumber evidence="8">2.3.1.47</ecNumber>
    </recommendedName>
    <alternativeName>
        <fullName evidence="8">7-keto-8-amino-pelargonic acid synthase</fullName>
        <shortName evidence="8">7-KAP synthase</shortName>
        <shortName evidence="8">KAPA synthase</shortName>
    </alternativeName>
    <alternativeName>
        <fullName evidence="8">8-amino-7-ketopelargonate synthase</fullName>
    </alternativeName>
</protein>
<evidence type="ECO:0000256" key="7">
    <source>
        <dbReference type="ARBA" id="ARBA00047715"/>
    </source>
</evidence>
<evidence type="ECO:0000256" key="6">
    <source>
        <dbReference type="ARBA" id="ARBA00022898"/>
    </source>
</evidence>
<comment type="subunit">
    <text evidence="3 8">Homodimer.</text>
</comment>
<sequence length="397" mass="41981">MARIRLADRLAAARAERVAKAALRTRREIQAREGAKVLVDGRQLVSFCGNDYLGLSQHLDVVSALQEAAAWHGVGSTGSAGVSGHHSEHAAFEREMAQWLGYERGLLFGSGYQANLAVLQSLLEEGDVCVQDKLNHACLIDGARLSGCELKRYPHADVEAAMRQLMSRRDGAALLATDGVFSMDGDQAPLADLALVARAQDATLYVDDAHGIGVLGPEGRGSLAVAGLTSREVPLLLVPLGKAFGGQGAVLLGSAALVSHVAETARPYLFSTAPAPAMAAAMRASLRLIRTQPWRRAKLASLVARFRRGASARGLPLQESFTPIQPIVLGDNTRALAASKSLETQGYLVSAIRPPTVPEGQARLRVTLSCDHSEADVDGLLNALAEAVKSRPDPVTA</sequence>
<evidence type="ECO:0000259" key="10">
    <source>
        <dbReference type="Pfam" id="PF00155"/>
    </source>
</evidence>
<dbReference type="InterPro" id="IPR022834">
    <property type="entry name" value="AONS_Proteobacteria"/>
</dbReference>
<feature type="binding site" evidence="8">
    <location>
        <position position="24"/>
    </location>
    <ligand>
        <name>substrate</name>
    </ligand>
</feature>
<dbReference type="PANTHER" id="PTHR13693">
    <property type="entry name" value="CLASS II AMINOTRANSFERASE/8-AMINO-7-OXONONANOATE SYNTHASE"/>
    <property type="match status" value="1"/>
</dbReference>
<keyword evidence="11" id="KW-0012">Acyltransferase</keyword>
<dbReference type="InterPro" id="IPR004839">
    <property type="entry name" value="Aminotransferase_I/II_large"/>
</dbReference>
<dbReference type="Pfam" id="PF00155">
    <property type="entry name" value="Aminotran_1_2"/>
    <property type="match status" value="1"/>
</dbReference>
<organism evidence="11 12">
    <name type="scientific">Arenimonas terrae</name>
    <dbReference type="NCBI Taxonomy" id="2546226"/>
    <lineage>
        <taxon>Bacteria</taxon>
        <taxon>Pseudomonadati</taxon>
        <taxon>Pseudomonadota</taxon>
        <taxon>Gammaproteobacteria</taxon>
        <taxon>Lysobacterales</taxon>
        <taxon>Lysobacteraceae</taxon>
        <taxon>Arenimonas</taxon>
    </lineage>
</organism>
<dbReference type="AlphaFoldDB" id="A0A5C4RPZ2"/>
<dbReference type="GO" id="GO:0009102">
    <property type="term" value="P:biotin biosynthetic process"/>
    <property type="evidence" value="ECO:0007669"/>
    <property type="project" value="UniProtKB-UniRule"/>
</dbReference>
<dbReference type="GO" id="GO:0030170">
    <property type="term" value="F:pyridoxal phosphate binding"/>
    <property type="evidence" value="ECO:0007669"/>
    <property type="project" value="UniProtKB-UniRule"/>
</dbReference>
<dbReference type="InterPro" id="IPR004723">
    <property type="entry name" value="AONS_Archaea/Proteobacteria"/>
</dbReference>
<comment type="caution">
    <text evidence="11">The sequence shown here is derived from an EMBL/GenBank/DDBJ whole genome shotgun (WGS) entry which is preliminary data.</text>
</comment>
<evidence type="ECO:0000313" key="11">
    <source>
        <dbReference type="EMBL" id="TNJ32707.1"/>
    </source>
</evidence>
<dbReference type="Gene3D" id="3.90.1150.10">
    <property type="entry name" value="Aspartate Aminotransferase, domain 1"/>
    <property type="match status" value="1"/>
</dbReference>
<comment type="catalytic activity">
    <reaction evidence="7 8">
        <text>6-carboxyhexanoyl-[ACP] + L-alanine + H(+) = (8S)-8-amino-7-oxononanoate + holo-[ACP] + CO2</text>
        <dbReference type="Rhea" id="RHEA:42288"/>
        <dbReference type="Rhea" id="RHEA-COMP:9685"/>
        <dbReference type="Rhea" id="RHEA-COMP:9955"/>
        <dbReference type="ChEBI" id="CHEBI:15378"/>
        <dbReference type="ChEBI" id="CHEBI:16526"/>
        <dbReference type="ChEBI" id="CHEBI:57972"/>
        <dbReference type="ChEBI" id="CHEBI:64479"/>
        <dbReference type="ChEBI" id="CHEBI:78846"/>
        <dbReference type="ChEBI" id="CHEBI:149468"/>
        <dbReference type="EC" id="2.3.1.47"/>
    </reaction>
</comment>
<comment type="function">
    <text evidence="8">Catalyzes the decarboxylative condensation of pimeloyl-[acyl-carrier protein] and L-alanine to produce 8-amino-7-oxononanoate (AON), [acyl-carrier protein], and carbon dioxide.</text>
</comment>
<comment type="caution">
    <text evidence="8">Lacks conserved residue(s) required for the propagation of feature annotation.</text>
</comment>
<accession>A0A5C4RPZ2</accession>
<keyword evidence="5 8" id="KW-0093">Biotin biosynthesis</keyword>
<dbReference type="EC" id="2.3.1.47" evidence="8"/>
<reference evidence="11 12" key="1">
    <citation type="submission" date="2019-03" db="EMBL/GenBank/DDBJ databases">
        <title>Arenimonas daejeonensis sp. nov., isolated from compost.</title>
        <authorList>
            <person name="Jeon C.O."/>
        </authorList>
    </citation>
    <scope>NUCLEOTIDE SEQUENCE [LARGE SCALE GENOMIC DNA]</scope>
    <source>
        <strain evidence="11 12">R29</strain>
    </source>
</reference>
<dbReference type="Gene3D" id="3.40.640.10">
    <property type="entry name" value="Type I PLP-dependent aspartate aminotransferase-like (Major domain)"/>
    <property type="match status" value="1"/>
</dbReference>
<dbReference type="PANTHER" id="PTHR13693:SF100">
    <property type="entry name" value="8-AMINO-7-OXONONANOATE SYNTHASE"/>
    <property type="match status" value="1"/>
</dbReference>
<feature type="modified residue" description="N6-(pyridoxal phosphate)lysine" evidence="8 9">
    <location>
        <position position="242"/>
    </location>
</feature>
<evidence type="ECO:0000313" key="12">
    <source>
        <dbReference type="Proteomes" id="UP000305760"/>
    </source>
</evidence>
<dbReference type="SUPFAM" id="SSF53383">
    <property type="entry name" value="PLP-dependent transferases"/>
    <property type="match status" value="1"/>
</dbReference>
<evidence type="ECO:0000256" key="9">
    <source>
        <dbReference type="PIRSR" id="PIRSR604723-51"/>
    </source>
</evidence>
<keyword evidence="4 8" id="KW-0808">Transferase</keyword>
<dbReference type="UniPathway" id="UPA00078"/>
<comment type="pathway">
    <text evidence="2 8">Cofactor biosynthesis; biotin biosynthesis.</text>
</comment>
<feature type="binding site" evidence="8">
    <location>
        <position position="182"/>
    </location>
    <ligand>
        <name>pyridoxal 5'-phosphate</name>
        <dbReference type="ChEBI" id="CHEBI:597326"/>
    </ligand>
</feature>
<dbReference type="InterPro" id="IPR050087">
    <property type="entry name" value="AON_synthase_class-II"/>
</dbReference>
<keyword evidence="12" id="KW-1185">Reference proteome</keyword>
<evidence type="ECO:0000256" key="4">
    <source>
        <dbReference type="ARBA" id="ARBA00022679"/>
    </source>
</evidence>
<dbReference type="HAMAP" id="MF_01693">
    <property type="entry name" value="BioF_aminotrans_2"/>
    <property type="match status" value="1"/>
</dbReference>
<name>A0A5C4RPZ2_9GAMM</name>
<comment type="similarity">
    <text evidence="8">Belongs to the class-II pyridoxal-phosphate-dependent aminotransferase family. BioF subfamily.</text>
</comment>
<dbReference type="InterPro" id="IPR015424">
    <property type="entry name" value="PyrdxlP-dep_Trfase"/>
</dbReference>
<dbReference type="OrthoDB" id="9807157at2"/>
<dbReference type="NCBIfam" id="TIGR00858">
    <property type="entry name" value="bioF"/>
    <property type="match status" value="1"/>
</dbReference>
<dbReference type="InterPro" id="IPR015422">
    <property type="entry name" value="PyrdxlP-dep_Trfase_small"/>
</dbReference>
<dbReference type="RefSeq" id="WP_139450303.1">
    <property type="nucleotide sequence ID" value="NZ_SMDR01000005.1"/>
</dbReference>
<dbReference type="GO" id="GO:0008710">
    <property type="term" value="F:8-amino-7-oxononanoate synthase activity"/>
    <property type="evidence" value="ECO:0007669"/>
    <property type="project" value="UniProtKB-UniRule"/>
</dbReference>
<evidence type="ECO:0000256" key="2">
    <source>
        <dbReference type="ARBA" id="ARBA00004746"/>
    </source>
</evidence>
<evidence type="ECO:0000256" key="3">
    <source>
        <dbReference type="ARBA" id="ARBA00011738"/>
    </source>
</evidence>
<evidence type="ECO:0000256" key="8">
    <source>
        <dbReference type="HAMAP-Rule" id="MF_01693"/>
    </source>
</evidence>
<feature type="domain" description="Aminotransferase class I/classII large" evidence="10">
    <location>
        <begin position="43"/>
        <end position="384"/>
    </location>
</feature>
<keyword evidence="6 8" id="KW-0663">Pyridoxal phosphate</keyword>
<feature type="binding site" evidence="8">
    <location>
        <position position="136"/>
    </location>
    <ligand>
        <name>substrate</name>
    </ligand>
</feature>
<evidence type="ECO:0000256" key="5">
    <source>
        <dbReference type="ARBA" id="ARBA00022756"/>
    </source>
</evidence>
<proteinExistence type="inferred from homology"/>
<evidence type="ECO:0000256" key="1">
    <source>
        <dbReference type="ARBA" id="ARBA00001933"/>
    </source>
</evidence>
<dbReference type="EMBL" id="SMDR01000005">
    <property type="protein sequence ID" value="TNJ32707.1"/>
    <property type="molecule type" value="Genomic_DNA"/>
</dbReference>
<feature type="binding site" evidence="8">
    <location>
        <begin position="111"/>
        <end position="112"/>
    </location>
    <ligand>
        <name>pyridoxal 5'-phosphate</name>
        <dbReference type="ChEBI" id="CHEBI:597326"/>
    </ligand>
</feature>
<dbReference type="InterPro" id="IPR015421">
    <property type="entry name" value="PyrdxlP-dep_Trfase_major"/>
</dbReference>
<feature type="binding site" evidence="8">
    <location>
        <position position="210"/>
    </location>
    <ligand>
        <name>pyridoxal 5'-phosphate</name>
        <dbReference type="ChEBI" id="CHEBI:597326"/>
    </ligand>
</feature>
<dbReference type="Proteomes" id="UP000305760">
    <property type="component" value="Unassembled WGS sequence"/>
</dbReference>
<feature type="binding site" evidence="8">
    <location>
        <position position="356"/>
    </location>
    <ligand>
        <name>substrate</name>
    </ligand>
</feature>